<name>A0ABS4ADT4_9PROT</name>
<dbReference type="InterPro" id="IPR015424">
    <property type="entry name" value="PyrdxlP-dep_Trfase"/>
</dbReference>
<dbReference type="EMBL" id="JAGIZB010000008">
    <property type="protein sequence ID" value="MBP0445168.1"/>
    <property type="molecule type" value="Genomic_DNA"/>
</dbReference>
<comment type="similarity">
    <text evidence="2 3">Belongs to the DegT/DnrJ/EryC1 family.</text>
</comment>
<evidence type="ECO:0000256" key="1">
    <source>
        <dbReference type="ARBA" id="ARBA00022898"/>
    </source>
</evidence>
<dbReference type="PANTHER" id="PTHR30244">
    <property type="entry name" value="TRANSAMINASE"/>
    <property type="match status" value="1"/>
</dbReference>
<dbReference type="SUPFAM" id="SSF53383">
    <property type="entry name" value="PLP-dependent transferases"/>
    <property type="match status" value="1"/>
</dbReference>
<evidence type="ECO:0000313" key="4">
    <source>
        <dbReference type="EMBL" id="MBP0445168.1"/>
    </source>
</evidence>
<dbReference type="Gene3D" id="3.90.1150.10">
    <property type="entry name" value="Aspartate Aminotransferase, domain 1"/>
    <property type="match status" value="1"/>
</dbReference>
<accession>A0ABS4ADT4</accession>
<evidence type="ECO:0000256" key="3">
    <source>
        <dbReference type="RuleBase" id="RU004508"/>
    </source>
</evidence>
<dbReference type="CDD" id="cd00616">
    <property type="entry name" value="AHBA_syn"/>
    <property type="match status" value="1"/>
</dbReference>
<sequence>MNAQDITVPQADLGAAYRAQKDAIDAAVSRVLNSGWYILGQEGAAFEAEYAAWLAAGGDAPAMHAVGCANGTDAIALVLRGLGIGPGCTVATVSHTAVATVAAIEMTGATPLLIDIDPKTFCIDPAELLEAIRNPPPGLPPIRAVIPVHIYGHACDMDAILGPCREAGIAVVEDVAQAHGGRLNGRMLGTIGDAAAFSLYPTKNLGALGDAGITATPDAQLAKRMSAIRQYGWHKRYISDEVGVNTRLDEIQAAILRVRLPLLDQGNARRREIAAAYDAALANSPFAVPYRAPGVEHVFHQYVVRVPNREAVMERLRALGVMTAIHYPVPVHEQGAYTGRVATGPSGCVETSRAAREVMSLPVFPEMTDAQLEKVCSALRML</sequence>
<dbReference type="Pfam" id="PF01041">
    <property type="entry name" value="DegT_DnrJ_EryC1"/>
    <property type="match status" value="1"/>
</dbReference>
<reference evidence="4 5" key="1">
    <citation type="submission" date="2021-03" db="EMBL/GenBank/DDBJ databases">
        <authorList>
            <person name="So Y."/>
        </authorList>
    </citation>
    <scope>NUCLEOTIDE SEQUENCE [LARGE SCALE GENOMIC DNA]</scope>
    <source>
        <strain evidence="4 5">SSH11</strain>
    </source>
</reference>
<keyword evidence="1 3" id="KW-0663">Pyridoxal phosphate</keyword>
<gene>
    <name evidence="4" type="ORF">J8J14_10290</name>
</gene>
<organism evidence="4 5">
    <name type="scientific">Pararoseomonas baculiformis</name>
    <dbReference type="NCBI Taxonomy" id="2820812"/>
    <lineage>
        <taxon>Bacteria</taxon>
        <taxon>Pseudomonadati</taxon>
        <taxon>Pseudomonadota</taxon>
        <taxon>Alphaproteobacteria</taxon>
        <taxon>Acetobacterales</taxon>
        <taxon>Acetobacteraceae</taxon>
        <taxon>Pararoseomonas</taxon>
    </lineage>
</organism>
<evidence type="ECO:0000313" key="5">
    <source>
        <dbReference type="Proteomes" id="UP000681594"/>
    </source>
</evidence>
<dbReference type="InterPro" id="IPR000653">
    <property type="entry name" value="DegT/StrS_aminotransferase"/>
</dbReference>
<dbReference type="GO" id="GO:0008483">
    <property type="term" value="F:transaminase activity"/>
    <property type="evidence" value="ECO:0007669"/>
    <property type="project" value="UniProtKB-KW"/>
</dbReference>
<evidence type="ECO:0000256" key="2">
    <source>
        <dbReference type="ARBA" id="ARBA00037999"/>
    </source>
</evidence>
<comment type="caution">
    <text evidence="4">The sequence shown here is derived from an EMBL/GenBank/DDBJ whole genome shotgun (WGS) entry which is preliminary data.</text>
</comment>
<keyword evidence="5" id="KW-1185">Reference proteome</keyword>
<dbReference type="PIRSF" id="PIRSF000390">
    <property type="entry name" value="PLP_StrS"/>
    <property type="match status" value="1"/>
</dbReference>
<dbReference type="Proteomes" id="UP000681594">
    <property type="component" value="Unassembled WGS sequence"/>
</dbReference>
<dbReference type="PANTHER" id="PTHR30244:SF36">
    <property type="entry name" value="3-OXO-GLUCOSE-6-PHOSPHATE:GLUTAMATE AMINOTRANSFERASE"/>
    <property type="match status" value="1"/>
</dbReference>
<dbReference type="InterPro" id="IPR015421">
    <property type="entry name" value="PyrdxlP-dep_Trfase_major"/>
</dbReference>
<proteinExistence type="inferred from homology"/>
<keyword evidence="4" id="KW-0808">Transferase</keyword>
<dbReference type="RefSeq" id="WP_209379413.1">
    <property type="nucleotide sequence ID" value="NZ_JAGIZB010000008.1"/>
</dbReference>
<dbReference type="InterPro" id="IPR015422">
    <property type="entry name" value="PyrdxlP-dep_Trfase_small"/>
</dbReference>
<keyword evidence="4" id="KW-0032">Aminotransferase</keyword>
<dbReference type="Gene3D" id="3.40.640.10">
    <property type="entry name" value="Type I PLP-dependent aspartate aminotransferase-like (Major domain)"/>
    <property type="match status" value="1"/>
</dbReference>
<protein>
    <submittedName>
        <fullName evidence="4">DegT/DnrJ/EryC1/StrS family aminotransferase</fullName>
    </submittedName>
</protein>